<dbReference type="SUPFAM" id="SSF56524">
    <property type="entry name" value="Oxidoreductase molybdopterin-binding domain"/>
    <property type="match status" value="1"/>
</dbReference>
<accession>A0ABV0JVE8</accession>
<name>A0ABV0JVE8_9CYAN</name>
<dbReference type="Gene3D" id="3.90.420.10">
    <property type="entry name" value="Oxidoreductase, molybdopterin-binding domain"/>
    <property type="match status" value="2"/>
</dbReference>
<comment type="caution">
    <text evidence="2">The sequence shown here is derived from an EMBL/GenBank/DDBJ whole genome shotgun (WGS) entry which is preliminary data.</text>
</comment>
<evidence type="ECO:0000259" key="1">
    <source>
        <dbReference type="Pfam" id="PF00174"/>
    </source>
</evidence>
<dbReference type="InterPro" id="IPR036374">
    <property type="entry name" value="OxRdtase_Mopterin-bd_sf"/>
</dbReference>
<evidence type="ECO:0000313" key="2">
    <source>
        <dbReference type="EMBL" id="MEP0867438.1"/>
    </source>
</evidence>
<dbReference type="EMBL" id="JAMPKK010000070">
    <property type="protein sequence ID" value="MEP0867438.1"/>
    <property type="molecule type" value="Genomic_DNA"/>
</dbReference>
<reference evidence="2 3" key="1">
    <citation type="submission" date="2022-04" db="EMBL/GenBank/DDBJ databases">
        <title>Positive selection, recombination, and allopatry shape intraspecific diversity of widespread and dominant cyanobacteria.</title>
        <authorList>
            <person name="Wei J."/>
            <person name="Shu W."/>
            <person name="Hu C."/>
        </authorList>
    </citation>
    <scope>NUCLEOTIDE SEQUENCE [LARGE SCALE GENOMIC DNA]</scope>
    <source>
        <strain evidence="2 3">GB2-A5</strain>
    </source>
</reference>
<dbReference type="Proteomes" id="UP001442494">
    <property type="component" value="Unassembled WGS sequence"/>
</dbReference>
<organism evidence="2 3">
    <name type="scientific">Funiculus sociatus GB2-A5</name>
    <dbReference type="NCBI Taxonomy" id="2933946"/>
    <lineage>
        <taxon>Bacteria</taxon>
        <taxon>Bacillati</taxon>
        <taxon>Cyanobacteriota</taxon>
        <taxon>Cyanophyceae</taxon>
        <taxon>Coleofasciculales</taxon>
        <taxon>Coleofasciculaceae</taxon>
        <taxon>Funiculus</taxon>
    </lineage>
</organism>
<dbReference type="RefSeq" id="WP_190422287.1">
    <property type="nucleotide sequence ID" value="NZ_JAMPKK010000070.1"/>
</dbReference>
<dbReference type="InterPro" id="IPR000572">
    <property type="entry name" value="OxRdtase_Mopterin-bd_dom"/>
</dbReference>
<proteinExistence type="predicted"/>
<gene>
    <name evidence="2" type="ORF">NDI37_23595</name>
</gene>
<feature type="domain" description="Oxidoreductase molybdopterin-binding" evidence="1">
    <location>
        <begin position="56"/>
        <end position="176"/>
    </location>
</feature>
<keyword evidence="3" id="KW-1185">Reference proteome</keyword>
<dbReference type="Pfam" id="PF00174">
    <property type="entry name" value="Oxidored_molyb"/>
    <property type="match status" value="1"/>
</dbReference>
<evidence type="ECO:0000313" key="3">
    <source>
        <dbReference type="Proteomes" id="UP001442494"/>
    </source>
</evidence>
<protein>
    <submittedName>
        <fullName evidence="2">Molybdopterin-dependent oxidoreductase</fullName>
    </submittedName>
</protein>
<sequence>MRLNPNVGKNLALVPLVTSIVCLGACTNQPTDKQLESWRTEAIALNAQMVKANTKTSPEEWNLVIEGQIAKGKAVTLSWQQLQALATNHVKTTEPHAVLNQEEIFDFRGIRVSTLLKKLAIASDITDITFVCFDGYQATISMKDLLAYPITLAIAKNGKPIPRDQGGPIYLVIPHTQYPNLKKKYNELSWAFYVTHMIIGTEPVKLRVGRRELDLAALDKLPQVTILENVGYRMGWPSGEVKLHGVRVRNVLAFAGIQLPANGEIVVRGKAPIYHDPSNPVRLAATDLRECDILVATRWGNDKEPIPAKMGGPLTLAFSSECHAGAGFSRPLNRQRWVTFLEGFYL</sequence>